<keyword evidence="2" id="KW-1133">Transmembrane helix</keyword>
<feature type="transmembrane region" description="Helical" evidence="2">
    <location>
        <begin position="6"/>
        <end position="28"/>
    </location>
</feature>
<evidence type="ECO:0000313" key="4">
    <source>
        <dbReference type="Proteomes" id="UP000315369"/>
    </source>
</evidence>
<organism evidence="3 4">
    <name type="scientific">Myxococcus llanfairpwllgwyngyllgogerychwyrndrobwllllantysiliogogogochensis</name>
    <dbReference type="NCBI Taxonomy" id="2590453"/>
    <lineage>
        <taxon>Bacteria</taxon>
        <taxon>Pseudomonadati</taxon>
        <taxon>Myxococcota</taxon>
        <taxon>Myxococcia</taxon>
        <taxon>Myxococcales</taxon>
        <taxon>Cystobacterineae</taxon>
        <taxon>Myxococcaceae</taxon>
        <taxon>Myxococcus</taxon>
    </lineage>
</organism>
<sequence length="66" mass="6787">MSPEVIGAALYVFGGLVHLGCGALVLLAHRSARKVPPKQRTSSRGIAQQPLRVLPGGRSTTGGTHG</sequence>
<name>A0A540WZ02_9BACT</name>
<comment type="caution">
    <text evidence="3">The sequence shown here is derived from an EMBL/GenBank/DDBJ whole genome shotgun (WGS) entry which is preliminary data.</text>
</comment>
<dbReference type="RefSeq" id="WP_141644081.1">
    <property type="nucleotide sequence ID" value="NZ_VIFM01000074.1"/>
</dbReference>
<keyword evidence="4" id="KW-1185">Reference proteome</keyword>
<keyword evidence="2" id="KW-0472">Membrane</keyword>
<dbReference type="AlphaFoldDB" id="A0A540WZ02"/>
<feature type="region of interest" description="Disordered" evidence="1">
    <location>
        <begin position="34"/>
        <end position="66"/>
    </location>
</feature>
<reference evidence="3 4" key="1">
    <citation type="submission" date="2019-06" db="EMBL/GenBank/DDBJ databases">
        <authorList>
            <person name="Livingstone P."/>
            <person name="Whitworth D."/>
        </authorList>
    </citation>
    <scope>NUCLEOTIDE SEQUENCE [LARGE SCALE GENOMIC DNA]</scope>
    <source>
        <strain evidence="3 4">AM401</strain>
    </source>
</reference>
<proteinExistence type="predicted"/>
<dbReference type="Proteomes" id="UP000315369">
    <property type="component" value="Unassembled WGS sequence"/>
</dbReference>
<keyword evidence="2" id="KW-0812">Transmembrane</keyword>
<dbReference type="EMBL" id="VIFM01000074">
    <property type="protein sequence ID" value="TQF14225.1"/>
    <property type="molecule type" value="Genomic_DNA"/>
</dbReference>
<gene>
    <name evidence="3" type="ORF">FJV41_19850</name>
</gene>
<evidence type="ECO:0000256" key="1">
    <source>
        <dbReference type="SAM" id="MobiDB-lite"/>
    </source>
</evidence>
<protein>
    <submittedName>
        <fullName evidence="3">Uncharacterized protein</fullName>
    </submittedName>
</protein>
<accession>A0A540WZ02</accession>
<evidence type="ECO:0000313" key="3">
    <source>
        <dbReference type="EMBL" id="TQF14225.1"/>
    </source>
</evidence>
<evidence type="ECO:0000256" key="2">
    <source>
        <dbReference type="SAM" id="Phobius"/>
    </source>
</evidence>